<sequence>MRLLAEIYPFVKEHNLKSEIENMEGFDGFNIPDNPLGYPKIPPILIGYMIREKYFKKDIIINQALNSVGELYVHSIIKAAKMIKSSIVFTMGDEPKYGKRLNEISSETAASIAAESNVNAGLIISFSYSYAKIKERMKSNASFYLALNLKKPEMLENLDASKIIPYIIIKTERNSETIGSIKQPYINENSLKDYCDALESYGIKAVILSTPGDKKGLIKILNEVQ</sequence>
<dbReference type="GeneID" id="84221001"/>
<evidence type="ECO:0000313" key="1">
    <source>
        <dbReference type="EMBL" id="KQB33590.1"/>
    </source>
</evidence>
<gene>
    <name evidence="1" type="ORF">AOG55_02500</name>
</gene>
<dbReference type="AlphaFoldDB" id="A0A0Q0XG59"/>
<dbReference type="PANTHER" id="PTHR38755">
    <property type="entry name" value="5,10-METHYLENETETRAHYDROFOLATE REDUCTASE"/>
    <property type="match status" value="1"/>
</dbReference>
<dbReference type="EMBL" id="LKBH01000303">
    <property type="protein sequence ID" value="KQB33590.1"/>
    <property type="molecule type" value="Genomic_DNA"/>
</dbReference>
<dbReference type="InParanoid" id="A0A0Q0XG59"/>
<reference evidence="1 2" key="1">
    <citation type="submission" date="2015-09" db="EMBL/GenBank/DDBJ databases">
        <title>Heavy metals and arsenic resistance mechanisms in polyextremophilic archaea of the family Ferroplasmaceae.</title>
        <authorList>
            <person name="Bulaev A.G."/>
            <person name="Kanygina A.V."/>
        </authorList>
    </citation>
    <scope>NUCLEOTIDE SEQUENCE [LARGE SCALE GENOMIC DNA]</scope>
    <source>
        <strain evidence="1 2">BH2</strain>
    </source>
</reference>
<organism evidence="1 2">
    <name type="scientific">Acidiplasma cupricumulans</name>
    <dbReference type="NCBI Taxonomy" id="312540"/>
    <lineage>
        <taxon>Archaea</taxon>
        <taxon>Methanobacteriati</taxon>
        <taxon>Thermoplasmatota</taxon>
        <taxon>Thermoplasmata</taxon>
        <taxon>Thermoplasmatales</taxon>
        <taxon>Ferroplasmaceae</taxon>
        <taxon>Acidiplasma</taxon>
    </lineage>
</organism>
<proteinExistence type="predicted"/>
<dbReference type="RefSeq" id="WP_048101182.1">
    <property type="nucleotide sequence ID" value="NZ_LKBH01000303.1"/>
</dbReference>
<evidence type="ECO:0008006" key="3">
    <source>
        <dbReference type="Google" id="ProtNLM"/>
    </source>
</evidence>
<dbReference type="Proteomes" id="UP000050301">
    <property type="component" value="Unassembled WGS sequence"/>
</dbReference>
<protein>
    <recommendedName>
        <fullName evidence="3">Methylenetetrahydrofolate reductase (NAD(P)H)</fullName>
    </recommendedName>
</protein>
<name>A0A0Q0XG59_9ARCH</name>
<dbReference type="PANTHER" id="PTHR38755:SF1">
    <property type="entry name" value="METHYLENE-TETRAHYDROFOLATE REDUCTASE C-TERMINAL DOMAIN-CONTAINING PROTEIN"/>
    <property type="match status" value="1"/>
</dbReference>
<accession>A0A0Q0XG59</accession>
<evidence type="ECO:0000313" key="2">
    <source>
        <dbReference type="Proteomes" id="UP000050301"/>
    </source>
</evidence>
<keyword evidence="2" id="KW-1185">Reference proteome</keyword>
<comment type="caution">
    <text evidence="1">The sequence shown here is derived from an EMBL/GenBank/DDBJ whole genome shotgun (WGS) entry which is preliminary data.</text>
</comment>